<gene>
    <name evidence="6" type="ORF">AB6A40_008128</name>
</gene>
<dbReference type="Gene3D" id="3.10.20.90">
    <property type="entry name" value="Phosphatidylinositol 3-kinase Catalytic Subunit, Chain A, domain 1"/>
    <property type="match status" value="1"/>
</dbReference>
<dbReference type="Pfam" id="PF18116">
    <property type="entry name" value="SNX17_FERM_C"/>
    <property type="match status" value="1"/>
</dbReference>
<dbReference type="GO" id="GO:0015031">
    <property type="term" value="P:protein transport"/>
    <property type="evidence" value="ECO:0007669"/>
    <property type="project" value="UniProtKB-KW"/>
</dbReference>
<feature type="compositionally biased region" description="Basic and acidic residues" evidence="4">
    <location>
        <begin position="460"/>
        <end position="483"/>
    </location>
</feature>
<feature type="domain" description="PX" evidence="5">
    <location>
        <begin position="1"/>
        <end position="112"/>
    </location>
</feature>
<protein>
    <recommendedName>
        <fullName evidence="5">PX domain-containing protein</fullName>
    </recommendedName>
</protein>
<dbReference type="Proteomes" id="UP001608902">
    <property type="component" value="Unassembled WGS sequence"/>
</dbReference>
<feature type="region of interest" description="Disordered" evidence="4">
    <location>
        <begin position="427"/>
        <end position="494"/>
    </location>
</feature>
<evidence type="ECO:0000256" key="4">
    <source>
        <dbReference type="SAM" id="MobiDB-lite"/>
    </source>
</evidence>
<dbReference type="AlphaFoldDB" id="A0ABD6EN61"/>
<dbReference type="Gene3D" id="3.30.1520.10">
    <property type="entry name" value="Phox-like domain"/>
    <property type="match status" value="1"/>
</dbReference>
<feature type="compositionally biased region" description="Polar residues" evidence="4">
    <location>
        <begin position="449"/>
        <end position="459"/>
    </location>
</feature>
<dbReference type="SMART" id="SM00312">
    <property type="entry name" value="PX"/>
    <property type="match status" value="1"/>
</dbReference>
<dbReference type="PROSITE" id="PS50195">
    <property type="entry name" value="PX"/>
    <property type="match status" value="1"/>
</dbReference>
<dbReference type="InterPro" id="IPR036871">
    <property type="entry name" value="PX_dom_sf"/>
</dbReference>
<proteinExistence type="inferred from homology"/>
<dbReference type="PANTHER" id="PTHR12431">
    <property type="entry name" value="SORTING NEXIN 17 AND 27"/>
    <property type="match status" value="1"/>
</dbReference>
<reference evidence="6 7" key="1">
    <citation type="submission" date="2024-08" db="EMBL/GenBank/DDBJ databases">
        <title>Gnathostoma spinigerum genome.</title>
        <authorList>
            <person name="Gonzalez-Bertolin B."/>
            <person name="Monzon S."/>
            <person name="Zaballos A."/>
            <person name="Jimenez P."/>
            <person name="Dekumyoy P."/>
            <person name="Varona S."/>
            <person name="Cuesta I."/>
            <person name="Sumanam S."/>
            <person name="Adisakwattana P."/>
            <person name="Gasser R.B."/>
            <person name="Hernandez-Gonzalez A."/>
            <person name="Young N.D."/>
            <person name="Perteguer M.J."/>
        </authorList>
    </citation>
    <scope>NUCLEOTIDE SEQUENCE [LARGE SCALE GENOMIC DNA]</scope>
    <source>
        <strain evidence="6">AL3</strain>
        <tissue evidence="6">Liver</tissue>
    </source>
</reference>
<organism evidence="6 7">
    <name type="scientific">Gnathostoma spinigerum</name>
    <dbReference type="NCBI Taxonomy" id="75299"/>
    <lineage>
        <taxon>Eukaryota</taxon>
        <taxon>Metazoa</taxon>
        <taxon>Ecdysozoa</taxon>
        <taxon>Nematoda</taxon>
        <taxon>Chromadorea</taxon>
        <taxon>Rhabditida</taxon>
        <taxon>Spirurina</taxon>
        <taxon>Gnathostomatomorpha</taxon>
        <taxon>Gnathostomatoidea</taxon>
        <taxon>Gnathostomatidae</taxon>
        <taxon>Gnathostoma</taxon>
    </lineage>
</organism>
<dbReference type="InterPro" id="IPR011993">
    <property type="entry name" value="PH-like_dom_sf"/>
</dbReference>
<keyword evidence="2" id="KW-0813">Transport</keyword>
<name>A0ABD6EN61_9BILA</name>
<evidence type="ECO:0000256" key="1">
    <source>
        <dbReference type="ARBA" id="ARBA00010883"/>
    </source>
</evidence>
<evidence type="ECO:0000256" key="3">
    <source>
        <dbReference type="ARBA" id="ARBA00022927"/>
    </source>
</evidence>
<dbReference type="SUPFAM" id="SSF64268">
    <property type="entry name" value="PX domain"/>
    <property type="match status" value="1"/>
</dbReference>
<evidence type="ECO:0000256" key="2">
    <source>
        <dbReference type="ARBA" id="ARBA00022448"/>
    </source>
</evidence>
<comment type="similarity">
    <text evidence="1">Belongs to the sorting nexin family.</text>
</comment>
<dbReference type="EMBL" id="JBGFUD010007174">
    <property type="protein sequence ID" value="MFH4981419.1"/>
    <property type="molecule type" value="Genomic_DNA"/>
</dbReference>
<feature type="compositionally biased region" description="Polar residues" evidence="4">
    <location>
        <begin position="429"/>
        <end position="443"/>
    </location>
</feature>
<evidence type="ECO:0000313" key="6">
    <source>
        <dbReference type="EMBL" id="MFH4981419.1"/>
    </source>
</evidence>
<accession>A0ABD6EN61</accession>
<sequence length="523" mass="59637">MIHVAVPDTQSLVEEDDSRSFTAFNLHVNGAYHASIRYSHLLRLHEKLKEQFGTRLRTADFPSKKLWKNLDEKTLNERRIGLARYFQSVVQLPRVGRHFITEHAFLMFQVESFRPTSRNVTIDVYLPDGSKETVRCNVEHPTGIVLKRFANKIGLDVENIEKFGLFVAHSRQTSQNETTVTSVRRPADYDDMLCVRLLRDFESPYISLQLLNQKSAALGIFHRIVVRKLAWDPKVEGAMLTDPGALTLLFAQAVSDFHLGHFKALDSSTSDQLLQLEESKNYLLYLRLCHQQPTYGYEILDPCISDYPRPNTECGLKIGRRSVVIEYSDETLNNTRVSAVFRATRIRLWRIAQKKEGSSEFLFQFEYLMSKDHFEWITLMTSQAVLLSLLLQSVGSEILEEHREVEANGDTYDSTGLSQMETGWEISRKPTNPSIRSCTSAISDVNGHSDGSINSSNTASERDDQERENNLKENKNTREEKHSPQLSLRSQVEGHDPSCDAFTIISNVLPSANEAFNITDDDL</sequence>
<dbReference type="Pfam" id="PF21273">
    <property type="entry name" value="SNX17-27-31_F1_FERM"/>
    <property type="match status" value="1"/>
</dbReference>
<evidence type="ECO:0000313" key="7">
    <source>
        <dbReference type="Proteomes" id="UP001608902"/>
    </source>
</evidence>
<dbReference type="PANTHER" id="PTHR12431:SF14">
    <property type="entry name" value="LD15323P"/>
    <property type="match status" value="1"/>
</dbReference>
<dbReference type="InterPro" id="IPR001683">
    <property type="entry name" value="PX_dom"/>
</dbReference>
<evidence type="ECO:0000259" key="5">
    <source>
        <dbReference type="PROSITE" id="PS50195"/>
    </source>
</evidence>
<dbReference type="Gene3D" id="1.20.80.60">
    <property type="match status" value="1"/>
</dbReference>
<dbReference type="InterPro" id="IPR048763">
    <property type="entry name" value="SNX17-31_FERM_F1"/>
</dbReference>
<keyword evidence="7" id="KW-1185">Reference proteome</keyword>
<dbReference type="InterPro" id="IPR040842">
    <property type="entry name" value="SNX17/31_FERM"/>
</dbReference>
<dbReference type="Gene3D" id="2.30.29.30">
    <property type="entry name" value="Pleckstrin-homology domain (PH domain)/Phosphotyrosine-binding domain (PTB)"/>
    <property type="match status" value="1"/>
</dbReference>
<dbReference type="Pfam" id="PF00787">
    <property type="entry name" value="PX"/>
    <property type="match status" value="1"/>
</dbReference>
<keyword evidence="3" id="KW-0653">Protein transport</keyword>
<comment type="caution">
    <text evidence="6">The sequence shown here is derived from an EMBL/GenBank/DDBJ whole genome shotgun (WGS) entry which is preliminary data.</text>
</comment>